<dbReference type="Proteomes" id="UP001054945">
    <property type="component" value="Unassembled WGS sequence"/>
</dbReference>
<keyword evidence="2" id="KW-1185">Reference proteome</keyword>
<evidence type="ECO:0000313" key="1">
    <source>
        <dbReference type="EMBL" id="GIX99766.1"/>
    </source>
</evidence>
<name>A0AAV4PRS6_CAEEX</name>
<dbReference type="EMBL" id="BPLR01005097">
    <property type="protein sequence ID" value="GIX99766.1"/>
    <property type="molecule type" value="Genomic_DNA"/>
</dbReference>
<reference evidence="1 2" key="1">
    <citation type="submission" date="2021-06" db="EMBL/GenBank/DDBJ databases">
        <title>Caerostris extrusa draft genome.</title>
        <authorList>
            <person name="Kono N."/>
            <person name="Arakawa K."/>
        </authorList>
    </citation>
    <scope>NUCLEOTIDE SEQUENCE [LARGE SCALE GENOMIC DNA]</scope>
</reference>
<dbReference type="AlphaFoldDB" id="A0AAV4PRS6"/>
<protein>
    <submittedName>
        <fullName evidence="1">Uncharacterized protein</fullName>
    </submittedName>
</protein>
<organism evidence="1 2">
    <name type="scientific">Caerostris extrusa</name>
    <name type="common">Bark spider</name>
    <name type="synonym">Caerostris bankana</name>
    <dbReference type="NCBI Taxonomy" id="172846"/>
    <lineage>
        <taxon>Eukaryota</taxon>
        <taxon>Metazoa</taxon>
        <taxon>Ecdysozoa</taxon>
        <taxon>Arthropoda</taxon>
        <taxon>Chelicerata</taxon>
        <taxon>Arachnida</taxon>
        <taxon>Araneae</taxon>
        <taxon>Araneomorphae</taxon>
        <taxon>Entelegynae</taxon>
        <taxon>Araneoidea</taxon>
        <taxon>Araneidae</taxon>
        <taxon>Caerostris</taxon>
    </lineage>
</organism>
<comment type="caution">
    <text evidence="1">The sequence shown here is derived from an EMBL/GenBank/DDBJ whole genome shotgun (WGS) entry which is preliminary data.</text>
</comment>
<accession>A0AAV4PRS6</accession>
<proteinExistence type="predicted"/>
<gene>
    <name evidence="1" type="ORF">CEXT_553731</name>
</gene>
<evidence type="ECO:0000313" key="2">
    <source>
        <dbReference type="Proteomes" id="UP001054945"/>
    </source>
</evidence>
<sequence>MKHHDLKVFIKYANKLFLRACNEGKEGPKPPTIQINPLLDAHILALSPCCILPPDILGQTARKPTTHEEFGWWHSSPDSVVIERAGRCPGNGGPSLCCWWTNCATYLYAPMSECDLHSADDGAD</sequence>